<protein>
    <recommendedName>
        <fullName evidence="1">RND related barrel-sandwich hybrid domain-containing protein</fullName>
    </recommendedName>
</protein>
<dbReference type="InterPro" id="IPR058709">
    <property type="entry name" value="BSH_RND-rel"/>
</dbReference>
<dbReference type="Pfam" id="PF26018">
    <property type="entry name" value="BSH_RND_rel"/>
    <property type="match status" value="1"/>
</dbReference>
<dbReference type="AlphaFoldDB" id="A0A9D1T509"/>
<dbReference type="Proteomes" id="UP000886723">
    <property type="component" value="Unassembled WGS sequence"/>
</dbReference>
<name>A0A9D1T509_9FIRM</name>
<dbReference type="EMBL" id="DVON01000025">
    <property type="protein sequence ID" value="HIV11711.1"/>
    <property type="molecule type" value="Genomic_DNA"/>
</dbReference>
<evidence type="ECO:0000313" key="2">
    <source>
        <dbReference type="EMBL" id="HIV11711.1"/>
    </source>
</evidence>
<reference evidence="2" key="2">
    <citation type="journal article" date="2021" name="PeerJ">
        <title>Extensive microbial diversity within the chicken gut microbiome revealed by metagenomics and culture.</title>
        <authorList>
            <person name="Gilroy R."/>
            <person name="Ravi A."/>
            <person name="Getino M."/>
            <person name="Pursley I."/>
            <person name="Horton D.L."/>
            <person name="Alikhan N.F."/>
            <person name="Baker D."/>
            <person name="Gharbi K."/>
            <person name="Hall N."/>
            <person name="Watson M."/>
            <person name="Adriaenssens E.M."/>
            <person name="Foster-Nyarko E."/>
            <person name="Jarju S."/>
            <person name="Secka A."/>
            <person name="Antonio M."/>
            <person name="Oren A."/>
            <person name="Chaudhuri R.R."/>
            <person name="La Ragione R."/>
            <person name="Hildebrand F."/>
            <person name="Pallen M.J."/>
        </authorList>
    </citation>
    <scope>NUCLEOTIDE SEQUENCE</scope>
    <source>
        <strain evidence="2">ChiBcec2-4451</strain>
    </source>
</reference>
<evidence type="ECO:0000313" key="3">
    <source>
        <dbReference type="Proteomes" id="UP000886723"/>
    </source>
</evidence>
<sequence>MIISILLYLTADHITVYQVTAGPLSKNQTYTAMALRNEQVVTSAGSGYITYYARENSKVAKSGVVYTLGTQQQEAAVAQLDEADYADLRLSMANFASYYSDSNFYDTYNFKYELEGSILQYTGIQADESGNVPQSVNGSTVYTADQAGVILYSIDGYEDVTEDTLSPDLFDRRSYRKQSLSTSRQVEAGDQVYKLITSEDWSILIPLTAEQTVQLSGRETIKVNFLKDNTTQTGNFTIVTDADGNYYAKISFTSGMIRYAQERFLDVELVTNTQTGLKVPLSAIVTKEFYVIPKDYVTYSEEDGTAGFNKVVEQGEGEDPTAEFVEAVIYDEDEENYYVDTSTFQEGDVIIKPDSQDTFTVEDTSPLEGVYSVNRGYAVFRQVSIIDQNDEYCIVETGTSYGIAQYDHIVRDGSTVKEDDILIN</sequence>
<organism evidence="2 3">
    <name type="scientific">Candidatus Pullilachnospira stercoravium</name>
    <dbReference type="NCBI Taxonomy" id="2840913"/>
    <lineage>
        <taxon>Bacteria</taxon>
        <taxon>Bacillati</taxon>
        <taxon>Bacillota</taxon>
        <taxon>Clostridia</taxon>
        <taxon>Lachnospirales</taxon>
        <taxon>Lachnospiraceae</taxon>
        <taxon>Lachnospiraceae incertae sedis</taxon>
        <taxon>Candidatus Pullilachnospira</taxon>
    </lineage>
</organism>
<reference evidence="2" key="1">
    <citation type="submission" date="2020-10" db="EMBL/GenBank/DDBJ databases">
        <authorList>
            <person name="Gilroy R."/>
        </authorList>
    </citation>
    <scope>NUCLEOTIDE SEQUENCE</scope>
    <source>
        <strain evidence="2">ChiBcec2-4451</strain>
    </source>
</reference>
<proteinExistence type="predicted"/>
<gene>
    <name evidence="2" type="ORF">IAA63_01040</name>
</gene>
<comment type="caution">
    <text evidence="2">The sequence shown here is derived from an EMBL/GenBank/DDBJ whole genome shotgun (WGS) entry which is preliminary data.</text>
</comment>
<accession>A0A9D1T509</accession>
<evidence type="ECO:0000259" key="1">
    <source>
        <dbReference type="Pfam" id="PF26018"/>
    </source>
</evidence>
<feature type="domain" description="RND related barrel-sandwich hybrid" evidence="1">
    <location>
        <begin position="38"/>
        <end position="196"/>
    </location>
</feature>